<name>S9PC88_CYSF2</name>
<proteinExistence type="predicted"/>
<evidence type="ECO:0000313" key="2">
    <source>
        <dbReference type="Proteomes" id="UP000011682"/>
    </source>
</evidence>
<keyword evidence="2" id="KW-1185">Reference proteome</keyword>
<reference evidence="1" key="1">
    <citation type="submission" date="2013-05" db="EMBL/GenBank/DDBJ databases">
        <title>Genome assembly of Cystobacter fuscus DSM 2262.</title>
        <authorList>
            <person name="Sharma G."/>
            <person name="Khatri I."/>
            <person name="Kaur C."/>
            <person name="Mayilraj S."/>
            <person name="Subramanian S."/>
        </authorList>
    </citation>
    <scope>NUCLEOTIDE SEQUENCE [LARGE SCALE GENOMIC DNA]</scope>
    <source>
        <strain evidence="1">DSM 2262</strain>
    </source>
</reference>
<organism evidence="1 2">
    <name type="scientific">Cystobacter fuscus (strain ATCC 25194 / DSM 2262 / NBRC 100088 / M29)</name>
    <dbReference type="NCBI Taxonomy" id="1242864"/>
    <lineage>
        <taxon>Bacteria</taxon>
        <taxon>Pseudomonadati</taxon>
        <taxon>Myxococcota</taxon>
        <taxon>Myxococcia</taxon>
        <taxon>Myxococcales</taxon>
        <taxon>Cystobacterineae</taxon>
        <taxon>Archangiaceae</taxon>
        <taxon>Cystobacter</taxon>
    </lineage>
</organism>
<gene>
    <name evidence="1" type="ORF">D187_001340</name>
</gene>
<dbReference type="Proteomes" id="UP000011682">
    <property type="component" value="Unassembled WGS sequence"/>
</dbReference>
<protein>
    <submittedName>
        <fullName evidence="1">Uncharacterized protein</fullName>
    </submittedName>
</protein>
<evidence type="ECO:0000313" key="1">
    <source>
        <dbReference type="EMBL" id="EPX60691.1"/>
    </source>
</evidence>
<dbReference type="EMBL" id="ANAH02000011">
    <property type="protein sequence ID" value="EPX60691.1"/>
    <property type="molecule type" value="Genomic_DNA"/>
</dbReference>
<sequence length="44" mass="4725">MPAVTRADATRGDTERDLAPLFGLLKQGVLEAVDPHEGWSVSMS</sequence>
<dbReference type="AlphaFoldDB" id="S9PC88"/>
<accession>S9PC88</accession>
<comment type="caution">
    <text evidence="1">The sequence shown here is derived from an EMBL/GenBank/DDBJ whole genome shotgun (WGS) entry which is preliminary data.</text>
</comment>